<keyword evidence="2" id="KW-0813">Transport</keyword>
<comment type="caution">
    <text evidence="8">The sequence shown here is derived from an EMBL/GenBank/DDBJ whole genome shotgun (WGS) entry which is preliminary data.</text>
</comment>
<keyword evidence="3" id="KW-0547">Nucleotide-binding</keyword>
<sequence>MRIDAENLTLHLGGRKVLDSVSLSLGGGELVGLVGPNGAGKTSLLRALALLVEPTSGQVTYDGTAAESVPGGERACEIAYLAQNAPVHWPLTVERIVELGRLPYRGRAEAARDREAVEAALRAAGAEALRHRTADTLSGGERTRVLLARALAVEAPILLADEPSQALDPYHQLGTMELLQAQARNGTGVLVVLHDLALACRYCDRLVLLAEGRKIGDGSPREVLNDRDLERAYRIKALRGSHEGRFFVLPWSKIGPPTEDAPG</sequence>
<dbReference type="PANTHER" id="PTHR42794">
    <property type="entry name" value="HEMIN IMPORT ATP-BINDING PROTEIN HMUV"/>
    <property type="match status" value="1"/>
</dbReference>
<dbReference type="InterPro" id="IPR003593">
    <property type="entry name" value="AAA+_ATPase"/>
</dbReference>
<evidence type="ECO:0000313" key="8">
    <source>
        <dbReference type="EMBL" id="MDX6805816.1"/>
    </source>
</evidence>
<keyword evidence="4 8" id="KW-0067">ATP-binding</keyword>
<evidence type="ECO:0000256" key="5">
    <source>
        <dbReference type="ARBA" id="ARBA00022967"/>
    </source>
</evidence>
<dbReference type="Gene3D" id="3.40.50.300">
    <property type="entry name" value="P-loop containing nucleotide triphosphate hydrolases"/>
    <property type="match status" value="1"/>
</dbReference>
<evidence type="ECO:0000313" key="9">
    <source>
        <dbReference type="Proteomes" id="UP001274321"/>
    </source>
</evidence>
<organism evidence="8 9">
    <name type="scientific">Terrihabitans rhizophilus</name>
    <dbReference type="NCBI Taxonomy" id="3092662"/>
    <lineage>
        <taxon>Bacteria</taxon>
        <taxon>Pseudomonadati</taxon>
        <taxon>Pseudomonadota</taxon>
        <taxon>Alphaproteobacteria</taxon>
        <taxon>Hyphomicrobiales</taxon>
        <taxon>Terrihabitans</taxon>
    </lineage>
</organism>
<dbReference type="SMART" id="SM00382">
    <property type="entry name" value="AAA"/>
    <property type="match status" value="1"/>
</dbReference>
<dbReference type="InterPro" id="IPR017871">
    <property type="entry name" value="ABC_transporter-like_CS"/>
</dbReference>
<comment type="function">
    <text evidence="6">Part of the ABC transporter complex HmuTUV involved in hemin import. Responsible for energy coupling to the transport system.</text>
</comment>
<comment type="similarity">
    <text evidence="1">Belongs to the ABC transporter superfamily.</text>
</comment>
<keyword evidence="5" id="KW-1278">Translocase</keyword>
<proteinExistence type="inferred from homology"/>
<gene>
    <name evidence="8" type="ORF">SCD90_07050</name>
</gene>
<dbReference type="SUPFAM" id="SSF52540">
    <property type="entry name" value="P-loop containing nucleoside triphosphate hydrolases"/>
    <property type="match status" value="1"/>
</dbReference>
<dbReference type="GO" id="GO:0005524">
    <property type="term" value="F:ATP binding"/>
    <property type="evidence" value="ECO:0007669"/>
    <property type="project" value="UniProtKB-KW"/>
</dbReference>
<evidence type="ECO:0000256" key="3">
    <source>
        <dbReference type="ARBA" id="ARBA00022741"/>
    </source>
</evidence>
<dbReference type="Pfam" id="PF00005">
    <property type="entry name" value="ABC_tran"/>
    <property type="match status" value="1"/>
</dbReference>
<protein>
    <submittedName>
        <fullName evidence="8">ABC transporter ATP-binding protein</fullName>
    </submittedName>
</protein>
<evidence type="ECO:0000256" key="6">
    <source>
        <dbReference type="ARBA" id="ARBA00037066"/>
    </source>
</evidence>
<name>A0ABU4RSR6_9HYPH</name>
<dbReference type="EMBL" id="JAXAFJ010000003">
    <property type="protein sequence ID" value="MDX6805816.1"/>
    <property type="molecule type" value="Genomic_DNA"/>
</dbReference>
<dbReference type="PROSITE" id="PS50893">
    <property type="entry name" value="ABC_TRANSPORTER_2"/>
    <property type="match status" value="1"/>
</dbReference>
<dbReference type="InterPro" id="IPR003439">
    <property type="entry name" value="ABC_transporter-like_ATP-bd"/>
</dbReference>
<dbReference type="CDD" id="cd03214">
    <property type="entry name" value="ABC_Iron-Siderophores_B12_Hemin"/>
    <property type="match status" value="1"/>
</dbReference>
<dbReference type="PROSITE" id="PS00211">
    <property type="entry name" value="ABC_TRANSPORTER_1"/>
    <property type="match status" value="1"/>
</dbReference>
<dbReference type="PANTHER" id="PTHR42794:SF1">
    <property type="entry name" value="HEMIN IMPORT ATP-BINDING PROTEIN HMUV"/>
    <property type="match status" value="1"/>
</dbReference>
<accession>A0ABU4RSR6</accession>
<evidence type="ECO:0000256" key="4">
    <source>
        <dbReference type="ARBA" id="ARBA00022840"/>
    </source>
</evidence>
<evidence type="ECO:0000256" key="1">
    <source>
        <dbReference type="ARBA" id="ARBA00005417"/>
    </source>
</evidence>
<keyword evidence="9" id="KW-1185">Reference proteome</keyword>
<evidence type="ECO:0000256" key="2">
    <source>
        <dbReference type="ARBA" id="ARBA00022448"/>
    </source>
</evidence>
<feature type="domain" description="ABC transporter" evidence="7">
    <location>
        <begin position="3"/>
        <end position="236"/>
    </location>
</feature>
<dbReference type="InterPro" id="IPR027417">
    <property type="entry name" value="P-loop_NTPase"/>
</dbReference>
<dbReference type="Proteomes" id="UP001274321">
    <property type="component" value="Unassembled WGS sequence"/>
</dbReference>
<evidence type="ECO:0000259" key="7">
    <source>
        <dbReference type="PROSITE" id="PS50893"/>
    </source>
</evidence>
<dbReference type="RefSeq" id="WP_319843943.1">
    <property type="nucleotide sequence ID" value="NZ_JAXAFJ010000003.1"/>
</dbReference>
<reference evidence="8 9" key="1">
    <citation type="submission" date="2023-11" db="EMBL/GenBank/DDBJ databases">
        <authorList>
            <person name="Bao R."/>
        </authorList>
    </citation>
    <scope>NUCLEOTIDE SEQUENCE [LARGE SCALE GENOMIC DNA]</scope>
    <source>
        <strain evidence="8 9">PJ23</strain>
    </source>
</reference>